<accession>A0ABW4KEZ2</accession>
<dbReference type="GO" id="GO:0016787">
    <property type="term" value="F:hydrolase activity"/>
    <property type="evidence" value="ECO:0007669"/>
    <property type="project" value="UniProtKB-KW"/>
</dbReference>
<dbReference type="SUPFAM" id="SSF56317">
    <property type="entry name" value="Carbon-nitrogen hydrolase"/>
    <property type="match status" value="1"/>
</dbReference>
<organism evidence="3 4">
    <name type="scientific">Siminovitchia sediminis</name>
    <dbReference type="NCBI Taxonomy" id="1274353"/>
    <lineage>
        <taxon>Bacteria</taxon>
        <taxon>Bacillati</taxon>
        <taxon>Bacillota</taxon>
        <taxon>Bacilli</taxon>
        <taxon>Bacillales</taxon>
        <taxon>Bacillaceae</taxon>
        <taxon>Siminovitchia</taxon>
    </lineage>
</organism>
<dbReference type="Pfam" id="PF00795">
    <property type="entry name" value="CN_hydrolase"/>
    <property type="match status" value="1"/>
</dbReference>
<evidence type="ECO:0000313" key="3">
    <source>
        <dbReference type="EMBL" id="MFD1705341.1"/>
    </source>
</evidence>
<dbReference type="InterPro" id="IPR001110">
    <property type="entry name" value="UPF0012_CS"/>
</dbReference>
<dbReference type="Gene3D" id="3.60.110.10">
    <property type="entry name" value="Carbon-nitrogen hydrolase"/>
    <property type="match status" value="1"/>
</dbReference>
<reference evidence="4" key="1">
    <citation type="journal article" date="2019" name="Int. J. Syst. Evol. Microbiol.">
        <title>The Global Catalogue of Microorganisms (GCM) 10K type strain sequencing project: providing services to taxonomists for standard genome sequencing and annotation.</title>
        <authorList>
            <consortium name="The Broad Institute Genomics Platform"/>
            <consortium name="The Broad Institute Genome Sequencing Center for Infectious Disease"/>
            <person name="Wu L."/>
            <person name="Ma J."/>
        </authorList>
    </citation>
    <scope>NUCLEOTIDE SEQUENCE [LARGE SCALE GENOMIC DNA]</scope>
    <source>
        <strain evidence="4">CGMCC 1.12295</strain>
    </source>
</reference>
<comment type="similarity">
    <text evidence="1">Belongs to the carbon-nitrogen hydrolase superfamily. NIT1/NIT2 family.</text>
</comment>
<keyword evidence="4" id="KW-1185">Reference proteome</keyword>
<evidence type="ECO:0000313" key="4">
    <source>
        <dbReference type="Proteomes" id="UP001597301"/>
    </source>
</evidence>
<dbReference type="InterPro" id="IPR003010">
    <property type="entry name" value="C-N_Hydrolase"/>
</dbReference>
<comment type="caution">
    <text evidence="3">The sequence shown here is derived from an EMBL/GenBank/DDBJ whole genome shotgun (WGS) entry which is preliminary data.</text>
</comment>
<proteinExistence type="inferred from homology"/>
<feature type="domain" description="CN hydrolase" evidence="2">
    <location>
        <begin position="3"/>
        <end position="259"/>
    </location>
</feature>
<keyword evidence="3" id="KW-0378">Hydrolase</keyword>
<evidence type="ECO:0000256" key="1">
    <source>
        <dbReference type="ARBA" id="ARBA00010613"/>
    </source>
</evidence>
<dbReference type="PROSITE" id="PS50263">
    <property type="entry name" value="CN_HYDROLASE"/>
    <property type="match status" value="1"/>
</dbReference>
<dbReference type="RefSeq" id="WP_380771680.1">
    <property type="nucleotide sequence ID" value="NZ_JBHUEO010000003.1"/>
</dbReference>
<sequence length="291" mass="33109">MELNVAAVQYYIRDIKSEADFVSQVEQVINRAMKDQPQFIVFPEFFTTQLACLISFRSEYEMIRDLHQYTDLVLDLFRRLSVTHEVHIVGGSHVVQTEDGRFVNRSCLFYPDGTFVFQDKIHLTQFEKNMFELDAGSKLNVFETEWTKVALLTCYDIEFPELSRKAAAEGAEVIFCPSWTETMHGAYRVDHCAKARAIENQLFVVKTATLSDLPKLEGFSTNAGFAGIYSPCDPFFPEDGVLAKGINNKEMIVTGTLDISSLRRSRRHSPAPLLRDIRNDLYAVEFSDAGT</sequence>
<dbReference type="PROSITE" id="PS01227">
    <property type="entry name" value="UPF0012"/>
    <property type="match status" value="1"/>
</dbReference>
<dbReference type="Proteomes" id="UP001597301">
    <property type="component" value="Unassembled WGS sequence"/>
</dbReference>
<gene>
    <name evidence="3" type="ORF">ACFSCZ_01075</name>
</gene>
<dbReference type="PANTHER" id="PTHR23088:SF50">
    <property type="entry name" value="HYDROLASE YHCX"/>
    <property type="match status" value="1"/>
</dbReference>
<dbReference type="PANTHER" id="PTHR23088">
    <property type="entry name" value="NITRILASE-RELATED"/>
    <property type="match status" value="1"/>
</dbReference>
<dbReference type="InterPro" id="IPR036526">
    <property type="entry name" value="C-N_Hydrolase_sf"/>
</dbReference>
<name>A0ABW4KEZ2_9BACI</name>
<dbReference type="CDD" id="cd07574">
    <property type="entry name" value="nitrilase_Rim1_like"/>
    <property type="match status" value="1"/>
</dbReference>
<dbReference type="EMBL" id="JBHUEO010000003">
    <property type="protein sequence ID" value="MFD1705341.1"/>
    <property type="molecule type" value="Genomic_DNA"/>
</dbReference>
<protein>
    <submittedName>
        <fullName evidence="3">Carbon-nitrogen hydrolase family protein</fullName>
    </submittedName>
</protein>
<evidence type="ECO:0000259" key="2">
    <source>
        <dbReference type="PROSITE" id="PS50263"/>
    </source>
</evidence>